<feature type="region of interest" description="Disordered" evidence="1">
    <location>
        <begin position="1"/>
        <end position="21"/>
    </location>
</feature>
<dbReference type="EMBL" id="CP053452">
    <property type="protein sequence ID" value="QJW98331.1"/>
    <property type="molecule type" value="Genomic_DNA"/>
</dbReference>
<protein>
    <submittedName>
        <fullName evidence="2">Uncharacterized protein</fullName>
    </submittedName>
</protein>
<gene>
    <name evidence="2" type="ORF">FTUN_5919</name>
</gene>
<reference evidence="3" key="1">
    <citation type="submission" date="2020-05" db="EMBL/GenBank/DDBJ databases">
        <title>Frigoriglobus tundricola gen. nov., sp. nov., a psychrotolerant cellulolytic planctomycete of the family Gemmataceae with two divergent copies of 16S rRNA gene.</title>
        <authorList>
            <person name="Kulichevskaya I.S."/>
            <person name="Ivanova A.A."/>
            <person name="Naumoff D.G."/>
            <person name="Beletsky A.V."/>
            <person name="Rijpstra W.I.C."/>
            <person name="Sinninghe Damste J.S."/>
            <person name="Mardanov A.V."/>
            <person name="Ravin N.V."/>
            <person name="Dedysh S.N."/>
        </authorList>
    </citation>
    <scope>NUCLEOTIDE SEQUENCE [LARGE SCALE GENOMIC DNA]</scope>
    <source>
        <strain evidence="3">PL17</strain>
    </source>
</reference>
<evidence type="ECO:0000313" key="2">
    <source>
        <dbReference type="EMBL" id="QJW98331.1"/>
    </source>
</evidence>
<organism evidence="2 3">
    <name type="scientific">Frigoriglobus tundricola</name>
    <dbReference type="NCBI Taxonomy" id="2774151"/>
    <lineage>
        <taxon>Bacteria</taxon>
        <taxon>Pseudomonadati</taxon>
        <taxon>Planctomycetota</taxon>
        <taxon>Planctomycetia</taxon>
        <taxon>Gemmatales</taxon>
        <taxon>Gemmataceae</taxon>
        <taxon>Frigoriglobus</taxon>
    </lineage>
</organism>
<dbReference type="RefSeq" id="WP_171473542.1">
    <property type="nucleotide sequence ID" value="NZ_CP053452.2"/>
</dbReference>
<evidence type="ECO:0000256" key="1">
    <source>
        <dbReference type="SAM" id="MobiDB-lite"/>
    </source>
</evidence>
<evidence type="ECO:0000313" key="3">
    <source>
        <dbReference type="Proteomes" id="UP000503447"/>
    </source>
</evidence>
<keyword evidence="3" id="KW-1185">Reference proteome</keyword>
<dbReference type="Proteomes" id="UP000503447">
    <property type="component" value="Chromosome"/>
</dbReference>
<accession>A0A6M5YYK3</accession>
<feature type="compositionally biased region" description="Basic and acidic residues" evidence="1">
    <location>
        <begin position="1"/>
        <end position="13"/>
    </location>
</feature>
<dbReference type="AlphaFoldDB" id="A0A6M5YYK3"/>
<name>A0A6M5YYK3_9BACT</name>
<dbReference type="KEGG" id="ftj:FTUN_5919"/>
<sequence length="121" mass="13637">MYTSEIRETDPEGKPVTVSPALLARVRETDDALRERLRKETKLEYAGRWTFPDPDRATFALTLSLPSISESFAVSLPYDPRGAERFPHRAVQAVLRHASEANQVKLSRQIRDLVASTIEGD</sequence>
<proteinExistence type="predicted"/>